<protein>
    <submittedName>
        <fullName evidence="2">DEBR0S4_10286g1_1</fullName>
    </submittedName>
</protein>
<sequence>MTEEQSRISEPFSVEINASVALKLAQIGQKHYPGTSSGPLYGFDDQEERILNISHIINFPNQHTSGDDVFNTKSSNAKFQADFQTKLNDSKIGVKLLGWFMTATKGKQNRQTVVESMLRLQKKMIEEQKSTLPVIFVIYDPSKSTDSLLSLQVLKLSDAFVKTWNSEARFAARNLIDNRLTYRNIFEEVPSKIRNSNLTDLKIQELDVNSEYGNELELTSNYLKITTQTSEQLIDAIDNFNHNLGNFNYFQRSLSRELTKINQWKLRAKQEHLDHLKTDPTAEEPELDWKEHYKLPQVPSKYEHVVSGGLLSSLCNNVSTTGSVEHAKTTGIQKSLNL</sequence>
<gene>
    <name evidence="2" type="ORF">DEBR0S4_10286G</name>
</gene>
<accession>A0A7D9CZ46</accession>
<organism evidence="2 3">
    <name type="scientific">Dekkera bruxellensis</name>
    <name type="common">Brettanomyces custersii</name>
    <dbReference type="NCBI Taxonomy" id="5007"/>
    <lineage>
        <taxon>Eukaryota</taxon>
        <taxon>Fungi</taxon>
        <taxon>Dikarya</taxon>
        <taxon>Ascomycota</taxon>
        <taxon>Saccharomycotina</taxon>
        <taxon>Pichiomycetes</taxon>
        <taxon>Pichiales</taxon>
        <taxon>Pichiaceae</taxon>
        <taxon>Brettanomyces</taxon>
    </lineage>
</organism>
<dbReference type="Pfam" id="PF19445">
    <property type="entry name" value="eIF3h_C"/>
    <property type="match status" value="1"/>
</dbReference>
<dbReference type="Proteomes" id="UP000478008">
    <property type="component" value="Unassembled WGS sequence"/>
</dbReference>
<dbReference type="InterPro" id="IPR045810">
    <property type="entry name" value="eIF3h_C"/>
</dbReference>
<dbReference type="EMBL" id="CABFWN010000004">
    <property type="protein sequence ID" value="VUG19091.1"/>
    <property type="molecule type" value="Genomic_DNA"/>
</dbReference>
<reference evidence="2 3" key="1">
    <citation type="submission" date="2019-07" db="EMBL/GenBank/DDBJ databases">
        <authorList>
            <person name="Friedrich A."/>
            <person name="Schacherer J."/>
        </authorList>
    </citation>
    <scope>NUCLEOTIDE SEQUENCE [LARGE SCALE GENOMIC DNA]</scope>
</reference>
<feature type="domain" description="eIF3h C-terminal" evidence="1">
    <location>
        <begin position="146"/>
        <end position="322"/>
    </location>
</feature>
<evidence type="ECO:0000259" key="1">
    <source>
        <dbReference type="Pfam" id="PF19445"/>
    </source>
</evidence>
<evidence type="ECO:0000313" key="3">
    <source>
        <dbReference type="Proteomes" id="UP000478008"/>
    </source>
</evidence>
<name>A0A7D9CZ46_DEKBR</name>
<dbReference type="Gene3D" id="3.40.140.10">
    <property type="entry name" value="Cytidine Deaminase, domain 2"/>
    <property type="match status" value="1"/>
</dbReference>
<proteinExistence type="predicted"/>
<dbReference type="AlphaFoldDB" id="A0A7D9CZ46"/>
<evidence type="ECO:0000313" key="2">
    <source>
        <dbReference type="EMBL" id="VUG19091.1"/>
    </source>
</evidence>
<keyword evidence="3" id="KW-1185">Reference proteome</keyword>